<gene>
    <name evidence="13" type="primary">Dana\GF15328</name>
    <name evidence="13" type="synonym">dana_GLEANR_16095</name>
    <name evidence="13" type="ORF">GF15328</name>
</gene>
<evidence type="ECO:0000256" key="6">
    <source>
        <dbReference type="ARBA" id="ARBA00022679"/>
    </source>
</evidence>
<dbReference type="InParanoid" id="B3MJP4"/>
<dbReference type="PANTHER" id="PTHR13929">
    <property type="entry name" value="1,4-DIHYDROXY-2-NAPHTHOATE OCTAPRENYLTRANSFERASE"/>
    <property type="match status" value="1"/>
</dbReference>
<accession>B3MJP4</accession>
<evidence type="ECO:0000256" key="3">
    <source>
        <dbReference type="ARBA" id="ARBA00005985"/>
    </source>
</evidence>
<evidence type="ECO:0000256" key="2">
    <source>
        <dbReference type="ARBA" id="ARBA00004863"/>
    </source>
</evidence>
<reference evidence="13 14" key="1">
    <citation type="journal article" date="2007" name="Nature">
        <title>Evolution of genes and genomes on the Drosophila phylogeny.</title>
        <authorList>
            <consortium name="Drosophila 12 Genomes Consortium"/>
            <person name="Clark A.G."/>
            <person name="Eisen M.B."/>
            <person name="Smith D.R."/>
            <person name="Bergman C.M."/>
            <person name="Oliver B."/>
            <person name="Markow T.A."/>
            <person name="Kaufman T.C."/>
            <person name="Kellis M."/>
            <person name="Gelbart W."/>
            <person name="Iyer V.N."/>
            <person name="Pollard D.A."/>
            <person name="Sackton T.B."/>
            <person name="Larracuente A.M."/>
            <person name="Singh N.D."/>
            <person name="Abad J.P."/>
            <person name="Abt D.N."/>
            <person name="Adryan B."/>
            <person name="Aguade M."/>
            <person name="Akashi H."/>
            <person name="Anderson W.W."/>
            <person name="Aquadro C.F."/>
            <person name="Ardell D.H."/>
            <person name="Arguello R."/>
            <person name="Artieri C.G."/>
            <person name="Barbash D.A."/>
            <person name="Barker D."/>
            <person name="Barsanti P."/>
            <person name="Batterham P."/>
            <person name="Batzoglou S."/>
            <person name="Begun D."/>
            <person name="Bhutkar A."/>
            <person name="Blanco E."/>
            <person name="Bosak S.A."/>
            <person name="Bradley R.K."/>
            <person name="Brand A.D."/>
            <person name="Brent M.R."/>
            <person name="Brooks A.N."/>
            <person name="Brown R.H."/>
            <person name="Butlin R.K."/>
            <person name="Caggese C."/>
            <person name="Calvi B.R."/>
            <person name="Bernardo de Carvalho A."/>
            <person name="Caspi A."/>
            <person name="Castrezana S."/>
            <person name="Celniker S.E."/>
            <person name="Chang J.L."/>
            <person name="Chapple C."/>
            <person name="Chatterji S."/>
            <person name="Chinwalla A."/>
            <person name="Civetta A."/>
            <person name="Clifton S.W."/>
            <person name="Comeron J.M."/>
            <person name="Costello J.C."/>
            <person name="Coyne J.A."/>
            <person name="Daub J."/>
            <person name="David R.G."/>
            <person name="Delcher A.L."/>
            <person name="Delehaunty K."/>
            <person name="Do C.B."/>
            <person name="Ebling H."/>
            <person name="Edwards K."/>
            <person name="Eickbush T."/>
            <person name="Evans J.D."/>
            <person name="Filipski A."/>
            <person name="Findeiss S."/>
            <person name="Freyhult E."/>
            <person name="Fulton L."/>
            <person name="Fulton R."/>
            <person name="Garcia A.C."/>
            <person name="Gardiner A."/>
            <person name="Garfield D.A."/>
            <person name="Garvin B.E."/>
            <person name="Gibson G."/>
            <person name="Gilbert D."/>
            <person name="Gnerre S."/>
            <person name="Godfrey J."/>
            <person name="Good R."/>
            <person name="Gotea V."/>
            <person name="Gravely B."/>
            <person name="Greenberg A.J."/>
            <person name="Griffiths-Jones S."/>
            <person name="Gross S."/>
            <person name="Guigo R."/>
            <person name="Gustafson E.A."/>
            <person name="Haerty W."/>
            <person name="Hahn M.W."/>
            <person name="Halligan D.L."/>
            <person name="Halpern A.L."/>
            <person name="Halter G.M."/>
            <person name="Han M.V."/>
            <person name="Heger A."/>
            <person name="Hillier L."/>
            <person name="Hinrichs A.S."/>
            <person name="Holmes I."/>
            <person name="Hoskins R.A."/>
            <person name="Hubisz M.J."/>
            <person name="Hultmark D."/>
            <person name="Huntley M.A."/>
            <person name="Jaffe D.B."/>
            <person name="Jagadeeshan S."/>
            <person name="Jeck W.R."/>
            <person name="Johnson J."/>
            <person name="Jones C.D."/>
            <person name="Jordan W.C."/>
            <person name="Karpen G.H."/>
            <person name="Kataoka E."/>
            <person name="Keightley P.D."/>
            <person name="Kheradpour P."/>
            <person name="Kirkness E.F."/>
            <person name="Koerich L.B."/>
            <person name="Kristiansen K."/>
            <person name="Kudrna D."/>
            <person name="Kulathinal R.J."/>
            <person name="Kumar S."/>
            <person name="Kwok R."/>
            <person name="Lander E."/>
            <person name="Langley C.H."/>
            <person name="Lapoint R."/>
            <person name="Lazzaro B.P."/>
            <person name="Lee S.J."/>
            <person name="Levesque L."/>
            <person name="Li R."/>
            <person name="Lin C.F."/>
            <person name="Lin M.F."/>
            <person name="Lindblad-Toh K."/>
            <person name="Llopart A."/>
            <person name="Long M."/>
            <person name="Low L."/>
            <person name="Lozovsky E."/>
            <person name="Lu J."/>
            <person name="Luo M."/>
            <person name="Machado C.A."/>
            <person name="Makalowski W."/>
            <person name="Marzo M."/>
            <person name="Matsuda M."/>
            <person name="Matzkin L."/>
            <person name="McAllister B."/>
            <person name="McBride C.S."/>
            <person name="McKernan B."/>
            <person name="McKernan K."/>
            <person name="Mendez-Lago M."/>
            <person name="Minx P."/>
            <person name="Mollenhauer M.U."/>
            <person name="Montooth K."/>
            <person name="Mount S.M."/>
            <person name="Mu X."/>
            <person name="Myers E."/>
            <person name="Negre B."/>
            <person name="Newfeld S."/>
            <person name="Nielsen R."/>
            <person name="Noor M.A."/>
            <person name="O'Grady P."/>
            <person name="Pachter L."/>
            <person name="Papaceit M."/>
            <person name="Parisi M.J."/>
            <person name="Parisi M."/>
            <person name="Parts L."/>
            <person name="Pedersen J.S."/>
            <person name="Pesole G."/>
            <person name="Phillippy A.M."/>
            <person name="Ponting C.P."/>
            <person name="Pop M."/>
            <person name="Porcelli D."/>
            <person name="Powell J.R."/>
            <person name="Prohaska S."/>
            <person name="Pruitt K."/>
            <person name="Puig M."/>
            <person name="Quesneville H."/>
            <person name="Ram K.R."/>
            <person name="Rand D."/>
            <person name="Rasmussen M.D."/>
            <person name="Reed L.K."/>
            <person name="Reenan R."/>
            <person name="Reily A."/>
            <person name="Remington K.A."/>
            <person name="Rieger T.T."/>
            <person name="Ritchie M.G."/>
            <person name="Robin C."/>
            <person name="Rogers Y.H."/>
            <person name="Rohde C."/>
            <person name="Rozas J."/>
            <person name="Rubenfield M.J."/>
            <person name="Ruiz A."/>
            <person name="Russo S."/>
            <person name="Salzberg S.L."/>
            <person name="Sanchez-Gracia A."/>
            <person name="Saranga D.J."/>
            <person name="Sato H."/>
            <person name="Schaeffer S.W."/>
            <person name="Schatz M.C."/>
            <person name="Schlenke T."/>
            <person name="Schwartz R."/>
            <person name="Segarra C."/>
            <person name="Singh R.S."/>
            <person name="Sirot L."/>
            <person name="Sirota M."/>
            <person name="Sisneros N.B."/>
            <person name="Smith C.D."/>
            <person name="Smith T.F."/>
            <person name="Spieth J."/>
            <person name="Stage D.E."/>
            <person name="Stark A."/>
            <person name="Stephan W."/>
            <person name="Strausberg R.L."/>
            <person name="Strempel S."/>
            <person name="Sturgill D."/>
            <person name="Sutton G."/>
            <person name="Sutton G.G."/>
            <person name="Tao W."/>
            <person name="Teichmann S."/>
            <person name="Tobari Y.N."/>
            <person name="Tomimura Y."/>
            <person name="Tsolas J.M."/>
            <person name="Valente V.L."/>
            <person name="Venter E."/>
            <person name="Venter J.C."/>
            <person name="Vicario S."/>
            <person name="Vieira F.G."/>
            <person name="Vilella A.J."/>
            <person name="Villasante A."/>
            <person name="Walenz B."/>
            <person name="Wang J."/>
            <person name="Wasserman M."/>
            <person name="Watts T."/>
            <person name="Wilson D."/>
            <person name="Wilson R.K."/>
            <person name="Wing R.A."/>
            <person name="Wolfner M.F."/>
            <person name="Wong A."/>
            <person name="Wong G.K."/>
            <person name="Wu C.I."/>
            <person name="Wu G."/>
            <person name="Yamamoto D."/>
            <person name="Yang H.P."/>
            <person name="Yang S.P."/>
            <person name="Yorke J.A."/>
            <person name="Yoshida K."/>
            <person name="Zdobnov E."/>
            <person name="Zhang P."/>
            <person name="Zhang Y."/>
            <person name="Zimin A.V."/>
            <person name="Baldwin J."/>
            <person name="Abdouelleil A."/>
            <person name="Abdulkadir J."/>
            <person name="Abebe A."/>
            <person name="Abera B."/>
            <person name="Abreu J."/>
            <person name="Acer S.C."/>
            <person name="Aftuck L."/>
            <person name="Alexander A."/>
            <person name="An P."/>
            <person name="Anderson E."/>
            <person name="Anderson S."/>
            <person name="Arachi H."/>
            <person name="Azer M."/>
            <person name="Bachantsang P."/>
            <person name="Barry A."/>
            <person name="Bayul T."/>
            <person name="Berlin A."/>
            <person name="Bessette D."/>
            <person name="Bloom T."/>
            <person name="Blye J."/>
            <person name="Boguslavskiy L."/>
            <person name="Bonnet C."/>
            <person name="Boukhgalter B."/>
            <person name="Bourzgui I."/>
            <person name="Brown A."/>
            <person name="Cahill P."/>
            <person name="Channer S."/>
            <person name="Cheshatsang Y."/>
            <person name="Chuda L."/>
            <person name="Citroen M."/>
            <person name="Collymore A."/>
            <person name="Cooke P."/>
            <person name="Costello M."/>
            <person name="D'Aco K."/>
            <person name="Daza R."/>
            <person name="De Haan G."/>
            <person name="DeGray S."/>
            <person name="DeMaso C."/>
            <person name="Dhargay N."/>
            <person name="Dooley K."/>
            <person name="Dooley E."/>
            <person name="Doricent M."/>
            <person name="Dorje P."/>
            <person name="Dorjee K."/>
            <person name="Dupes A."/>
            <person name="Elong R."/>
            <person name="Falk J."/>
            <person name="Farina A."/>
            <person name="Faro S."/>
            <person name="Ferguson D."/>
            <person name="Fisher S."/>
            <person name="Foley C.D."/>
            <person name="Franke A."/>
            <person name="Friedrich D."/>
            <person name="Gadbois L."/>
            <person name="Gearin G."/>
            <person name="Gearin C.R."/>
            <person name="Giannoukos G."/>
            <person name="Goode T."/>
            <person name="Graham J."/>
            <person name="Grandbois E."/>
            <person name="Grewal S."/>
            <person name="Gyaltsen K."/>
            <person name="Hafez N."/>
            <person name="Hagos B."/>
            <person name="Hall J."/>
            <person name="Henson C."/>
            <person name="Hollinger A."/>
            <person name="Honan T."/>
            <person name="Huard M.D."/>
            <person name="Hughes L."/>
            <person name="Hurhula B."/>
            <person name="Husby M.E."/>
            <person name="Kamat A."/>
            <person name="Kanga B."/>
            <person name="Kashin S."/>
            <person name="Khazanovich D."/>
            <person name="Kisner P."/>
            <person name="Lance K."/>
            <person name="Lara M."/>
            <person name="Lee W."/>
            <person name="Lennon N."/>
            <person name="Letendre F."/>
            <person name="LeVine R."/>
            <person name="Lipovsky A."/>
            <person name="Liu X."/>
            <person name="Liu J."/>
            <person name="Liu S."/>
            <person name="Lokyitsang T."/>
            <person name="Lokyitsang Y."/>
            <person name="Lubonja R."/>
            <person name="Lui A."/>
            <person name="MacDonald P."/>
            <person name="Magnisalis V."/>
            <person name="Maru K."/>
            <person name="Matthews C."/>
            <person name="McCusker W."/>
            <person name="McDonough S."/>
            <person name="Mehta T."/>
            <person name="Meldrim J."/>
            <person name="Meneus L."/>
            <person name="Mihai O."/>
            <person name="Mihalev A."/>
            <person name="Mihova T."/>
            <person name="Mittelman R."/>
            <person name="Mlenga V."/>
            <person name="Montmayeur A."/>
            <person name="Mulrain L."/>
            <person name="Navidi A."/>
            <person name="Naylor J."/>
            <person name="Negash T."/>
            <person name="Nguyen T."/>
            <person name="Nguyen N."/>
            <person name="Nicol R."/>
            <person name="Norbu C."/>
            <person name="Norbu N."/>
            <person name="Novod N."/>
            <person name="O'Neill B."/>
            <person name="Osman S."/>
            <person name="Markiewicz E."/>
            <person name="Oyono O.L."/>
            <person name="Patti C."/>
            <person name="Phunkhang P."/>
            <person name="Pierre F."/>
            <person name="Priest M."/>
            <person name="Raghuraman S."/>
            <person name="Rege F."/>
            <person name="Reyes R."/>
            <person name="Rise C."/>
            <person name="Rogov P."/>
            <person name="Ross K."/>
            <person name="Ryan E."/>
            <person name="Settipalli S."/>
            <person name="Shea T."/>
            <person name="Sherpa N."/>
            <person name="Shi L."/>
            <person name="Shih D."/>
            <person name="Sparrow T."/>
            <person name="Spaulding J."/>
            <person name="Stalker J."/>
            <person name="Stange-Thomann N."/>
            <person name="Stavropoulos S."/>
            <person name="Stone C."/>
            <person name="Strader C."/>
            <person name="Tesfaye S."/>
            <person name="Thomson T."/>
            <person name="Thoulutsang Y."/>
            <person name="Thoulutsang D."/>
            <person name="Topham K."/>
            <person name="Topping I."/>
            <person name="Tsamla T."/>
            <person name="Vassiliev H."/>
            <person name="Vo A."/>
            <person name="Wangchuk T."/>
            <person name="Wangdi T."/>
            <person name="Weiand M."/>
            <person name="Wilkinson J."/>
            <person name="Wilson A."/>
            <person name="Yadav S."/>
            <person name="Young G."/>
            <person name="Yu Q."/>
            <person name="Zembek L."/>
            <person name="Zhong D."/>
            <person name="Zimmer A."/>
            <person name="Zwirko Z."/>
            <person name="Jaffe D.B."/>
            <person name="Alvarez P."/>
            <person name="Brockman W."/>
            <person name="Butler J."/>
            <person name="Chin C."/>
            <person name="Gnerre S."/>
            <person name="Grabherr M."/>
            <person name="Kleber M."/>
            <person name="Mauceli E."/>
            <person name="MacCallum I."/>
        </authorList>
    </citation>
    <scope>NUCLEOTIDE SEQUENCE [LARGE SCALE GENOMIC DNA]</scope>
    <source>
        <strain evidence="14">Tucson 14024-0371.13</strain>
    </source>
</reference>
<keyword evidence="9" id="KW-0496">Mitochondrion</keyword>
<keyword evidence="8 12" id="KW-1133">Transmembrane helix</keyword>
<dbReference type="CTD" id="34961"/>
<keyword evidence="4" id="KW-0474">Menaquinone biosynthesis</keyword>
<dbReference type="Gene3D" id="1.10.357.140">
    <property type="entry name" value="UbiA prenyltransferase"/>
    <property type="match status" value="1"/>
</dbReference>
<evidence type="ECO:0000313" key="14">
    <source>
        <dbReference type="Proteomes" id="UP000007801"/>
    </source>
</evidence>
<evidence type="ECO:0000256" key="9">
    <source>
        <dbReference type="ARBA" id="ARBA00023128"/>
    </source>
</evidence>
<dbReference type="GO" id="GO:0035204">
    <property type="term" value="P:negative regulation of lamellocyte differentiation"/>
    <property type="evidence" value="ECO:0007669"/>
    <property type="project" value="EnsemblMetazoa"/>
</dbReference>
<dbReference type="FunCoup" id="B3MJP4">
    <property type="interactions" value="1385"/>
</dbReference>
<feature type="transmembrane region" description="Helical" evidence="12">
    <location>
        <begin position="307"/>
        <end position="324"/>
    </location>
</feature>
<dbReference type="GO" id="GO:0009234">
    <property type="term" value="P:menaquinone biosynthetic process"/>
    <property type="evidence" value="ECO:0007669"/>
    <property type="project" value="UniProtKB-UniPathway"/>
</dbReference>
<feature type="compositionally biased region" description="Polar residues" evidence="11">
    <location>
        <begin position="12"/>
        <end position="27"/>
    </location>
</feature>
<dbReference type="FunFam" id="1.10.357.140:FF:000005">
    <property type="entry name" value="UbiA prenyltransferase domain-containing protein 1"/>
    <property type="match status" value="1"/>
</dbReference>
<dbReference type="GO" id="GO:0042371">
    <property type="term" value="P:vitamin K biosynthetic process"/>
    <property type="evidence" value="ECO:0007669"/>
    <property type="project" value="TreeGrafter"/>
</dbReference>
<keyword evidence="10 12" id="KW-0472">Membrane</keyword>
<keyword evidence="14" id="KW-1185">Reference proteome</keyword>
<dbReference type="PhylomeDB" id="B3MJP4"/>
<evidence type="ECO:0000256" key="10">
    <source>
        <dbReference type="ARBA" id="ARBA00023136"/>
    </source>
</evidence>
<comment type="subcellular location">
    <subcellularLocation>
        <location evidence="1">Mitochondrion membrane</location>
        <topology evidence="1">Multi-pass membrane protein</topology>
    </subcellularLocation>
</comment>
<feature type="region of interest" description="Disordered" evidence="11">
    <location>
        <begin position="1"/>
        <end position="46"/>
    </location>
</feature>
<dbReference type="InterPro" id="IPR000537">
    <property type="entry name" value="UbiA_prenyltransferase"/>
</dbReference>
<dbReference type="AlphaFoldDB" id="B3MJP4"/>
<dbReference type="EMBL" id="CH902620">
    <property type="protein sequence ID" value="EDV31383.1"/>
    <property type="molecule type" value="Genomic_DNA"/>
</dbReference>
<feature type="transmembrane region" description="Helical" evidence="12">
    <location>
        <begin position="210"/>
        <end position="231"/>
    </location>
</feature>
<proteinExistence type="inferred from homology"/>
<dbReference type="HOGENOM" id="CLU_043611_0_0_1"/>
<dbReference type="GO" id="GO:0004659">
    <property type="term" value="F:prenyltransferase activity"/>
    <property type="evidence" value="ECO:0007669"/>
    <property type="project" value="UniProtKB-KW"/>
</dbReference>
<dbReference type="PANTHER" id="PTHR13929:SF0">
    <property type="entry name" value="UBIA PRENYLTRANSFERASE DOMAIN-CONTAINING PROTEIN 1"/>
    <property type="match status" value="1"/>
</dbReference>
<evidence type="ECO:0000256" key="8">
    <source>
        <dbReference type="ARBA" id="ARBA00022989"/>
    </source>
</evidence>
<dbReference type="STRING" id="7217.B3MJP4"/>
<dbReference type="CDD" id="cd13962">
    <property type="entry name" value="PT_UbiA_UBIAD1"/>
    <property type="match status" value="1"/>
</dbReference>
<dbReference type="GO" id="GO:0035207">
    <property type="term" value="P:negative regulation of hemocyte proliferation"/>
    <property type="evidence" value="ECO:0007669"/>
    <property type="project" value="EnsemblMetazoa"/>
</dbReference>
<protein>
    <submittedName>
        <fullName evidence="13">Uncharacterized protein</fullName>
    </submittedName>
</protein>
<dbReference type="KEGG" id="dan:6498141"/>
<comment type="pathway">
    <text evidence="2">Quinol/quinone metabolism; menaquinone biosynthesis.</text>
</comment>
<dbReference type="eggNOG" id="KOG4581">
    <property type="taxonomic scope" value="Eukaryota"/>
</dbReference>
<comment type="similarity">
    <text evidence="3">Belongs to the UbiA prenyltransferase family.</text>
</comment>
<dbReference type="GO" id="GO:0005789">
    <property type="term" value="C:endoplasmic reticulum membrane"/>
    <property type="evidence" value="ECO:0007669"/>
    <property type="project" value="EnsemblMetazoa"/>
</dbReference>
<feature type="transmembrane region" description="Helical" evidence="12">
    <location>
        <begin position="344"/>
        <end position="362"/>
    </location>
</feature>
<evidence type="ECO:0000256" key="5">
    <source>
        <dbReference type="ARBA" id="ARBA00022602"/>
    </source>
</evidence>
<dbReference type="OMA" id="QWIEGAR"/>
<keyword evidence="6 13" id="KW-0808">Transferase</keyword>
<feature type="transmembrane region" description="Helical" evidence="12">
    <location>
        <begin position="187"/>
        <end position="204"/>
    </location>
</feature>
<feature type="transmembrane region" description="Helical" evidence="12">
    <location>
        <begin position="111"/>
        <end position="133"/>
    </location>
</feature>
<dbReference type="GO" id="GO:0035167">
    <property type="term" value="P:larval lymph gland hemopoiesis"/>
    <property type="evidence" value="ECO:0007669"/>
    <property type="project" value="EnsemblMetazoa"/>
</dbReference>
<feature type="transmembrane region" description="Helical" evidence="12">
    <location>
        <begin position="273"/>
        <end position="295"/>
    </location>
</feature>
<dbReference type="OrthoDB" id="203513at2759"/>
<dbReference type="NCBIfam" id="TIGR00751">
    <property type="entry name" value="menA"/>
    <property type="match status" value="1"/>
</dbReference>
<dbReference type="Pfam" id="PF01040">
    <property type="entry name" value="UbiA"/>
    <property type="match status" value="1"/>
</dbReference>
<keyword evidence="7 12" id="KW-0812">Transmembrane</keyword>
<evidence type="ECO:0000256" key="7">
    <source>
        <dbReference type="ARBA" id="ARBA00022692"/>
    </source>
</evidence>
<keyword evidence="5" id="KW-0637">Prenyltransferase</keyword>
<evidence type="ECO:0000256" key="12">
    <source>
        <dbReference type="SAM" id="Phobius"/>
    </source>
</evidence>
<dbReference type="InterPro" id="IPR026046">
    <property type="entry name" value="UBIAD1"/>
</dbReference>
<dbReference type="GeneID" id="6498141"/>
<feature type="transmembrane region" description="Helical" evidence="12">
    <location>
        <begin position="159"/>
        <end position="180"/>
    </location>
</feature>
<organism evidence="13 14">
    <name type="scientific">Drosophila ananassae</name>
    <name type="common">Fruit fly</name>
    <dbReference type="NCBI Taxonomy" id="7217"/>
    <lineage>
        <taxon>Eukaryota</taxon>
        <taxon>Metazoa</taxon>
        <taxon>Ecdysozoa</taxon>
        <taxon>Arthropoda</taxon>
        <taxon>Hexapoda</taxon>
        <taxon>Insecta</taxon>
        <taxon>Pterygota</taxon>
        <taxon>Neoptera</taxon>
        <taxon>Endopterygota</taxon>
        <taxon>Diptera</taxon>
        <taxon>Brachycera</taxon>
        <taxon>Muscomorpha</taxon>
        <taxon>Ephydroidea</taxon>
        <taxon>Drosophilidae</taxon>
        <taxon>Drosophila</taxon>
        <taxon>Sophophora</taxon>
    </lineage>
</organism>
<dbReference type="GO" id="GO:0007005">
    <property type="term" value="P:mitochondrion organization"/>
    <property type="evidence" value="ECO:0007669"/>
    <property type="project" value="EnsemblMetazoa"/>
</dbReference>
<dbReference type="GO" id="GO:0000139">
    <property type="term" value="C:Golgi membrane"/>
    <property type="evidence" value="ECO:0007669"/>
    <property type="project" value="TreeGrafter"/>
</dbReference>
<evidence type="ECO:0000256" key="4">
    <source>
        <dbReference type="ARBA" id="ARBA00022428"/>
    </source>
</evidence>
<sequence length="370" mass="40483">MAATKEAETENSHSQLLSNGNPTTNGIQRRAGKVDAEAEAQADGTDGRFHGGYAGLGIDSKGPPTTGTFMKLKTYLLALRPWSLSASLVPTLLGSALAYRSQWSAEFSLATFFLTAFTVVTVHCAGNVVNTYFDFIKGIDKQKADDRTLVDHILTKDEVVSLGAILYMAGCGGFVLLAVLSPAKMEHLALIYFGGLSSSFLYTGGIGFKYIALGDLVILVLFGPISVLFAFMSQTGHVDWTTMGYAIPLALNTEAILHSNNTRDADNDRRAGIVTLAILIGRTASHVLYAMLLFAPYSLFFIFGLKYSLWFLLPLVTLPQAFQIEKRFRNEQTMHLVPRQTAKLNFFFGILYIVACCCATQLPTFGFRKY</sequence>
<feature type="compositionally biased region" description="Basic and acidic residues" evidence="11">
    <location>
        <begin position="1"/>
        <end position="11"/>
    </location>
</feature>
<dbReference type="InterPro" id="IPR044878">
    <property type="entry name" value="UbiA_sf"/>
</dbReference>
<evidence type="ECO:0000256" key="11">
    <source>
        <dbReference type="SAM" id="MobiDB-lite"/>
    </source>
</evidence>
<dbReference type="GO" id="GO:0031966">
    <property type="term" value="C:mitochondrial membrane"/>
    <property type="evidence" value="ECO:0007669"/>
    <property type="project" value="UniProtKB-SubCell"/>
</dbReference>
<evidence type="ECO:0000256" key="1">
    <source>
        <dbReference type="ARBA" id="ARBA00004225"/>
    </source>
</evidence>
<dbReference type="Proteomes" id="UP000007801">
    <property type="component" value="Unassembled WGS sequence"/>
</dbReference>
<dbReference type="UniPathway" id="UPA00079"/>
<name>B3MJP4_DROAN</name>
<evidence type="ECO:0000313" key="13">
    <source>
        <dbReference type="EMBL" id="EDV31383.1"/>
    </source>
</evidence>